<organism evidence="1">
    <name type="scientific">marine sediment metagenome</name>
    <dbReference type="NCBI Taxonomy" id="412755"/>
    <lineage>
        <taxon>unclassified sequences</taxon>
        <taxon>metagenomes</taxon>
        <taxon>ecological metagenomes</taxon>
    </lineage>
</organism>
<dbReference type="EMBL" id="BARS01028538">
    <property type="protein sequence ID" value="GAG09649.1"/>
    <property type="molecule type" value="Genomic_DNA"/>
</dbReference>
<feature type="non-terminal residue" evidence="1">
    <location>
        <position position="1"/>
    </location>
</feature>
<evidence type="ECO:0000313" key="1">
    <source>
        <dbReference type="EMBL" id="GAG09649.1"/>
    </source>
</evidence>
<reference evidence="1" key="1">
    <citation type="journal article" date="2014" name="Front. Microbiol.">
        <title>High frequency of phylogenetically diverse reductive dehalogenase-homologous genes in deep subseafloor sedimentary metagenomes.</title>
        <authorList>
            <person name="Kawai M."/>
            <person name="Futagami T."/>
            <person name="Toyoda A."/>
            <person name="Takaki Y."/>
            <person name="Nishi S."/>
            <person name="Hori S."/>
            <person name="Arai W."/>
            <person name="Tsubouchi T."/>
            <person name="Morono Y."/>
            <person name="Uchiyama I."/>
            <person name="Ito T."/>
            <person name="Fujiyama A."/>
            <person name="Inagaki F."/>
            <person name="Takami H."/>
        </authorList>
    </citation>
    <scope>NUCLEOTIDE SEQUENCE</scope>
    <source>
        <strain evidence="1">Expedition CK06-06</strain>
    </source>
</reference>
<gene>
    <name evidence="1" type="ORF">S01H1_44718</name>
</gene>
<accession>X0UUV5</accession>
<name>X0UUV5_9ZZZZ</name>
<protein>
    <submittedName>
        <fullName evidence="1">Uncharacterized protein</fullName>
    </submittedName>
</protein>
<dbReference type="AlphaFoldDB" id="X0UUV5"/>
<sequence>KDCHLEIARIIKSAADTVCRGRLITILCGGSRRDLATYIIPKIIALMAGLG</sequence>
<proteinExistence type="predicted"/>
<comment type="caution">
    <text evidence="1">The sequence shown here is derived from an EMBL/GenBank/DDBJ whole genome shotgun (WGS) entry which is preliminary data.</text>
</comment>